<feature type="transmembrane region" description="Helical" evidence="12">
    <location>
        <begin position="12"/>
        <end position="40"/>
    </location>
</feature>
<keyword evidence="5 12" id="KW-0328">Glycosyltransferase</keyword>
<feature type="domain" description="Glycosyl transferase family 1" evidence="13">
    <location>
        <begin position="284"/>
        <end position="455"/>
    </location>
</feature>
<keyword evidence="7 12" id="KW-0812">Transmembrane</keyword>
<comment type="similarity">
    <text evidence="12">Belongs to the glycosyltransferase group 1 family. Glycosyltransferase 4 subfamily.</text>
</comment>
<dbReference type="Pfam" id="PF15924">
    <property type="entry name" value="ALG11_N"/>
    <property type="match status" value="1"/>
</dbReference>
<gene>
    <name evidence="15" type="ORF">VSP0166_LOCUS8311</name>
</gene>
<dbReference type="InterPro" id="IPR001296">
    <property type="entry name" value="Glyco_trans_1"/>
</dbReference>
<keyword evidence="9 12" id="KW-1133">Transmembrane helix</keyword>
<evidence type="ECO:0000256" key="3">
    <source>
        <dbReference type="ARBA" id="ARBA00012645"/>
    </source>
</evidence>
<organism evidence="15">
    <name type="scientific">Vannella robusta</name>
    <dbReference type="NCBI Taxonomy" id="1487602"/>
    <lineage>
        <taxon>Eukaryota</taxon>
        <taxon>Amoebozoa</taxon>
        <taxon>Discosea</taxon>
        <taxon>Flabellinia</taxon>
        <taxon>Vannellidae</taxon>
        <taxon>Vannella</taxon>
    </lineage>
</organism>
<evidence type="ECO:0000256" key="11">
    <source>
        <dbReference type="ARBA" id="ARBA00045065"/>
    </source>
</evidence>
<keyword evidence="8 12" id="KW-0256">Endoplasmic reticulum</keyword>
<dbReference type="Gene3D" id="3.40.50.2000">
    <property type="entry name" value="Glycogen Phosphorylase B"/>
    <property type="match status" value="1"/>
</dbReference>
<dbReference type="EC" id="2.4.1.131" evidence="3 12"/>
<evidence type="ECO:0000256" key="4">
    <source>
        <dbReference type="ARBA" id="ARBA00022018"/>
    </source>
</evidence>
<dbReference type="EMBL" id="HBKP01011872">
    <property type="protein sequence ID" value="CAE2218950.1"/>
    <property type="molecule type" value="Transcribed_RNA"/>
</dbReference>
<dbReference type="InterPro" id="IPR031814">
    <property type="entry name" value="ALG11_N"/>
</dbReference>
<dbReference type="GO" id="GO:0006487">
    <property type="term" value="P:protein N-linked glycosylation"/>
    <property type="evidence" value="ECO:0007669"/>
    <property type="project" value="TreeGrafter"/>
</dbReference>
<evidence type="ECO:0000256" key="5">
    <source>
        <dbReference type="ARBA" id="ARBA00022676"/>
    </source>
</evidence>
<evidence type="ECO:0000313" key="15">
    <source>
        <dbReference type="EMBL" id="CAE2218950.1"/>
    </source>
</evidence>
<keyword evidence="6 12" id="KW-0808">Transferase</keyword>
<comment type="pathway">
    <text evidence="2 12">Protein modification; protein glycosylation.</text>
</comment>
<feature type="domain" description="ALG11 mannosyltransferase N-terminal" evidence="14">
    <location>
        <begin position="52"/>
        <end position="259"/>
    </location>
</feature>
<dbReference type="AlphaFoldDB" id="A0A7S4MFI8"/>
<dbReference type="SUPFAM" id="SSF53756">
    <property type="entry name" value="UDP-Glycosyltransferase/glycogen phosphorylase"/>
    <property type="match status" value="1"/>
</dbReference>
<dbReference type="GO" id="GO:0004377">
    <property type="term" value="F:GDP-Man:Man(3)GlcNAc(2)-PP-Dol alpha-1,2-mannosyltransferase activity"/>
    <property type="evidence" value="ECO:0007669"/>
    <property type="project" value="UniProtKB-UniRule"/>
</dbReference>
<comment type="subcellular location">
    <subcellularLocation>
        <location evidence="1">Endoplasmic reticulum membrane</location>
        <topology evidence="1">Single-pass membrane protein</topology>
    </subcellularLocation>
</comment>
<dbReference type="CDD" id="cd03806">
    <property type="entry name" value="GT4_ALG11-like"/>
    <property type="match status" value="1"/>
</dbReference>
<evidence type="ECO:0000256" key="1">
    <source>
        <dbReference type="ARBA" id="ARBA00004389"/>
    </source>
</evidence>
<dbReference type="PANTHER" id="PTHR45919">
    <property type="entry name" value="GDP-MAN:MAN(3)GLCNAC(2)-PP-DOL ALPHA-1,2-MANNOSYLTRANSFERASE"/>
    <property type="match status" value="1"/>
</dbReference>
<evidence type="ECO:0000259" key="13">
    <source>
        <dbReference type="Pfam" id="PF00534"/>
    </source>
</evidence>
<name>A0A7S4MFI8_9EUKA</name>
<comment type="catalytic activity">
    <reaction evidence="11 12">
        <text>an alpha-D-Man-(1-&gt;3)-[alpha-D-Man-(1-&gt;6)]-beta-D-Man-(1-&gt;4)-beta-D-GlcNAc-(1-&gt;4)-alpha-D-GlcNAc-diphospho-di-trans,poly-cis-dolichol + 2 GDP-alpha-D-mannose = an alpha-D-Man-(1-&gt;2)-alpha-D-Man-(1-&gt;2)-alpha-D-Man-(1-&gt;3)-[alpha-D-Man-(1-&gt;6)]-beta-D-Man-(1-&gt;4)-beta-D-GlcNAc-(1-&gt;4)-alpha-D-GlcNAc-diphospho-di-trans,poly-cis-dolichol + 2 GDP + 2 H(+)</text>
        <dbReference type="Rhea" id="RHEA:29523"/>
        <dbReference type="Rhea" id="RHEA-COMP:19515"/>
        <dbReference type="Rhea" id="RHEA-COMP:19516"/>
        <dbReference type="ChEBI" id="CHEBI:15378"/>
        <dbReference type="ChEBI" id="CHEBI:57527"/>
        <dbReference type="ChEBI" id="CHEBI:58189"/>
        <dbReference type="ChEBI" id="CHEBI:132511"/>
        <dbReference type="ChEBI" id="CHEBI:132515"/>
        <dbReference type="EC" id="2.4.1.131"/>
    </reaction>
    <physiologicalReaction direction="left-to-right" evidence="11 12">
        <dbReference type="Rhea" id="RHEA:29524"/>
    </physiologicalReaction>
</comment>
<reference evidence="15" key="1">
    <citation type="submission" date="2021-01" db="EMBL/GenBank/DDBJ databases">
        <authorList>
            <person name="Corre E."/>
            <person name="Pelletier E."/>
            <person name="Niang G."/>
            <person name="Scheremetjew M."/>
            <person name="Finn R."/>
            <person name="Kale V."/>
            <person name="Holt S."/>
            <person name="Cochrane G."/>
            <person name="Meng A."/>
            <person name="Brown T."/>
            <person name="Cohen L."/>
        </authorList>
    </citation>
    <scope>NUCLEOTIDE SEQUENCE</scope>
    <source>
        <strain evidence="15">DIVA3 518/3/11/1/6</strain>
    </source>
</reference>
<dbReference type="Pfam" id="PF00534">
    <property type="entry name" value="Glycos_transf_1"/>
    <property type="match status" value="1"/>
</dbReference>
<evidence type="ECO:0000256" key="9">
    <source>
        <dbReference type="ARBA" id="ARBA00022989"/>
    </source>
</evidence>
<accession>A0A7S4MFI8</accession>
<evidence type="ECO:0000256" key="2">
    <source>
        <dbReference type="ARBA" id="ARBA00004922"/>
    </source>
</evidence>
<keyword evidence="10 12" id="KW-0472">Membrane</keyword>
<evidence type="ECO:0000259" key="14">
    <source>
        <dbReference type="Pfam" id="PF15924"/>
    </source>
</evidence>
<proteinExistence type="inferred from homology"/>
<dbReference type="GO" id="GO:0005789">
    <property type="term" value="C:endoplasmic reticulum membrane"/>
    <property type="evidence" value="ECO:0007669"/>
    <property type="project" value="UniProtKB-SubCell"/>
</dbReference>
<evidence type="ECO:0000256" key="10">
    <source>
        <dbReference type="ARBA" id="ARBA00023136"/>
    </source>
</evidence>
<dbReference type="InterPro" id="IPR038013">
    <property type="entry name" value="ALG11"/>
</dbReference>
<comment type="function">
    <text evidence="12">GDP-Man:Man(3)GlcNAc(2)-PP-Dol alpha-1,2-mannosyltransferase that operates in the biosynthetic pathway of dolichol-linked oligosaccharides, the glycan precursors employed in protein asparagine (N)-glycosylation. The assembly of dolichol-linked oligosaccharides begins on the cytosolic side of the endoplasmic reticulum membrane and finishes in its lumen. The sequential addition of sugars to dolichol pyrophosphate produces dolichol-linked oligosaccharides containing fourteen sugars, including two GlcNAcs, nine mannoses and three glucoses. Once assembled, the oligosaccharide is transferred from the lipid to nascent proteins by oligosaccharyltransferases. Catalyzes, on the cytoplasmic face of the endoplasmic reticulum, the addition of the fourth and fifth mannose residues to the dolichol-linked oligosaccharide chain, to produce Man(5)GlcNAc(2)-PP-dolichol core oligosaccharide.</text>
</comment>
<evidence type="ECO:0000256" key="7">
    <source>
        <dbReference type="ARBA" id="ARBA00022692"/>
    </source>
</evidence>
<evidence type="ECO:0000256" key="6">
    <source>
        <dbReference type="ARBA" id="ARBA00022679"/>
    </source>
</evidence>
<evidence type="ECO:0000256" key="12">
    <source>
        <dbReference type="RuleBase" id="RU367051"/>
    </source>
</evidence>
<dbReference type="UniPathway" id="UPA00378"/>
<protein>
    <recommendedName>
        <fullName evidence="4 12">GDP-Man:Man(3)GlcNAc(2)-PP-Dol alpha-1,2-mannosyltransferase</fullName>
        <ecNumber evidence="3 12">2.4.1.131</ecNumber>
    </recommendedName>
</protein>
<evidence type="ECO:0000256" key="8">
    <source>
        <dbReference type="ARBA" id="ARBA00022824"/>
    </source>
</evidence>
<sequence length="486" mass="55231">MVSFDFIRVGRMSWFAVLLFLFFGCLCYVTFGVVASFLVLRLIFSGKKPRTQTIGFFHPYCNDGGGGERVLWMMVAGIQQKYPNYQCIIYSGDTDASAAQILEKVRNRFNIHLNEDNVKFCFLFTRKWLEAQRYPVFTMVGQSLGSIIVTFEALGLCTPHLFIDSMGYSYSLWIARLLGKCKVAAYVHYPTISTDMLSKVQTGTKSYNNKGSIAKSPLLRFGKVLYYRLFAFVYGIAGRACSLVFVNSSWTRSHIDSLWKMPQKTKILYPPCNTSHLSSLPLENREQGTIISIAQFRPEKDHALQIKAFAKLRNENSGVQQGRLVLIGSCRHQKDRDIVDSLQSLAEELGVNDSVDFKVNVTYEELLEWYGKAQYGIHTMWCEHFGIGIVELMASGVIVVAHNSGGPKMDIVKEHNGQRTGFLASTEEEYASELYQMFSLSQNEQTQIQEAARERTKLFSDETFKENFITEISPIIDSLEPHMKIQ</sequence>
<dbReference type="PANTHER" id="PTHR45919:SF1">
    <property type="entry name" value="GDP-MAN:MAN(3)GLCNAC(2)-PP-DOL ALPHA-1,2-MANNOSYLTRANSFERASE"/>
    <property type="match status" value="1"/>
</dbReference>